<dbReference type="RefSeq" id="WP_132495927.1">
    <property type="nucleotide sequence ID" value="NZ_SMAS01000003.1"/>
</dbReference>
<dbReference type="PANTHER" id="PTHR43265:SF1">
    <property type="entry name" value="ESTERASE ESTD"/>
    <property type="match status" value="1"/>
</dbReference>
<organism evidence="2 3">
    <name type="scientific">Providencia alcalifaciens</name>
    <dbReference type="NCBI Taxonomy" id="126385"/>
    <lineage>
        <taxon>Bacteria</taxon>
        <taxon>Pseudomonadati</taxon>
        <taxon>Pseudomonadota</taxon>
        <taxon>Gammaproteobacteria</taxon>
        <taxon>Enterobacterales</taxon>
        <taxon>Morganellaceae</taxon>
        <taxon>Providencia</taxon>
    </lineage>
</organism>
<reference evidence="2 3" key="1">
    <citation type="submission" date="2019-03" db="EMBL/GenBank/DDBJ databases">
        <title>Genomic analyses of the natural microbiome of Caenorhabditis elegans.</title>
        <authorList>
            <person name="Samuel B."/>
        </authorList>
    </citation>
    <scope>NUCLEOTIDE SEQUENCE [LARGE SCALE GENOMIC DNA]</scope>
    <source>
        <strain evidence="2 3">JUb102</strain>
    </source>
</reference>
<dbReference type="InterPro" id="IPR029058">
    <property type="entry name" value="AB_hydrolase_fold"/>
</dbReference>
<dbReference type="Pfam" id="PF08840">
    <property type="entry name" value="BAAT_C"/>
    <property type="match status" value="1"/>
</dbReference>
<keyword evidence="2" id="KW-0808">Transferase</keyword>
<dbReference type="AlphaFoldDB" id="A0A4R3NL31"/>
<keyword evidence="2" id="KW-0012">Acyltransferase</keyword>
<dbReference type="GO" id="GO:0016746">
    <property type="term" value="F:acyltransferase activity"/>
    <property type="evidence" value="ECO:0007669"/>
    <property type="project" value="UniProtKB-KW"/>
</dbReference>
<feature type="domain" description="BAAT/Acyl-CoA thioester hydrolase C-terminal" evidence="1">
    <location>
        <begin position="116"/>
        <end position="183"/>
    </location>
</feature>
<dbReference type="OrthoDB" id="8666017at2"/>
<dbReference type="SUPFAM" id="SSF53474">
    <property type="entry name" value="alpha/beta-Hydrolases"/>
    <property type="match status" value="1"/>
</dbReference>
<gene>
    <name evidence="2" type="ORF">EC835_103148</name>
</gene>
<dbReference type="InterPro" id="IPR053145">
    <property type="entry name" value="AB_hydrolase_Est10"/>
</dbReference>
<keyword evidence="2" id="KW-0378">Hydrolase</keyword>
<comment type="caution">
    <text evidence="2">The sequence shown here is derived from an EMBL/GenBank/DDBJ whole genome shotgun (WGS) entry which is preliminary data.</text>
</comment>
<name>A0A4R3NL31_9GAMM</name>
<evidence type="ECO:0000259" key="1">
    <source>
        <dbReference type="Pfam" id="PF08840"/>
    </source>
</evidence>
<proteinExistence type="predicted"/>
<dbReference type="Proteomes" id="UP000295055">
    <property type="component" value="Unassembled WGS sequence"/>
</dbReference>
<protein>
    <submittedName>
        <fullName evidence="2">Bile acid acyltransferase/acyl-CoA thioester hydrolase-like protein</fullName>
    </submittedName>
</protein>
<dbReference type="PANTHER" id="PTHR43265">
    <property type="entry name" value="ESTERASE ESTD"/>
    <property type="match status" value="1"/>
</dbReference>
<dbReference type="InterPro" id="IPR014940">
    <property type="entry name" value="BAAT_C"/>
</dbReference>
<dbReference type="Gene3D" id="3.40.50.1820">
    <property type="entry name" value="alpha/beta hydrolase"/>
    <property type="match status" value="1"/>
</dbReference>
<evidence type="ECO:0000313" key="3">
    <source>
        <dbReference type="Proteomes" id="UP000295055"/>
    </source>
</evidence>
<accession>A0A4R3NL31</accession>
<sequence>MQKFILVALYLVGYSVFAESAENPFDRQILKHDDKEIHYYLLKSDSNPSKELLVLIQGSDCKSVLNNQNMIKNFRGVLPNSDVLLVEKTGLTPDVGLHDPNNLEENCPVEYMRNDSYFERVDNYIAVLNQLKNQYQHIVVLGGSEGAIVTNIIASRVNFIDAAISLNGGGQFFINDVIYSINKSLPAEEAQGAIDGFNQFADAILHDHLDDDQFPSNHGQNWWYEALTIDNKKLLQGVRKPHLVIQTLTDINVDVEGSQKMMNEINNPNITYKTYSTLDHYFKDRQDNNQTAVVIADIQDWYTKLNIKK</sequence>
<dbReference type="GO" id="GO:0052689">
    <property type="term" value="F:carboxylic ester hydrolase activity"/>
    <property type="evidence" value="ECO:0007669"/>
    <property type="project" value="TreeGrafter"/>
</dbReference>
<dbReference type="EMBL" id="SMAS01000003">
    <property type="protein sequence ID" value="TCT35694.1"/>
    <property type="molecule type" value="Genomic_DNA"/>
</dbReference>
<evidence type="ECO:0000313" key="2">
    <source>
        <dbReference type="EMBL" id="TCT35694.1"/>
    </source>
</evidence>